<keyword evidence="7" id="KW-0648">Protein biosynthesis</keyword>
<dbReference type="FunFam" id="1.10.287.180:FF:000001">
    <property type="entry name" value="Transcription elongation factor GreA"/>
    <property type="match status" value="1"/>
</dbReference>
<dbReference type="InterPro" id="IPR001437">
    <property type="entry name" value="Tscrpt_elong_fac_GreA/B_C"/>
</dbReference>
<dbReference type="EMBL" id="CASHTH010002030">
    <property type="protein sequence ID" value="CAI8023748.1"/>
    <property type="molecule type" value="Genomic_DNA"/>
</dbReference>
<dbReference type="PANTHER" id="PTHR30437:SF4">
    <property type="entry name" value="TRANSCRIPTION ELONGATION FACTOR GREA"/>
    <property type="match status" value="1"/>
</dbReference>
<dbReference type="SUPFAM" id="SSF46557">
    <property type="entry name" value="GreA transcript cleavage protein, N-terminal domain"/>
    <property type="match status" value="1"/>
</dbReference>
<keyword evidence="2" id="KW-0805">Transcription regulation</keyword>
<dbReference type="GO" id="GO:0006354">
    <property type="term" value="P:DNA-templated transcription elongation"/>
    <property type="evidence" value="ECO:0007669"/>
    <property type="project" value="TreeGrafter"/>
</dbReference>
<evidence type="ECO:0000313" key="7">
    <source>
        <dbReference type="EMBL" id="CAI8023748.1"/>
    </source>
</evidence>
<proteinExistence type="inferred from homology"/>
<dbReference type="InterPro" id="IPR018151">
    <property type="entry name" value="TF_GreA/GreB_CS"/>
</dbReference>
<keyword evidence="7" id="KW-0251">Elongation factor</keyword>
<evidence type="ECO:0000259" key="6">
    <source>
        <dbReference type="Pfam" id="PF03449"/>
    </source>
</evidence>
<dbReference type="PANTHER" id="PTHR30437">
    <property type="entry name" value="TRANSCRIPTION ELONGATION FACTOR GREA"/>
    <property type="match status" value="1"/>
</dbReference>
<dbReference type="GO" id="GO:0032784">
    <property type="term" value="P:regulation of DNA-templated transcription elongation"/>
    <property type="evidence" value="ECO:0007669"/>
    <property type="project" value="InterPro"/>
</dbReference>
<dbReference type="GO" id="GO:0003677">
    <property type="term" value="F:DNA binding"/>
    <property type="evidence" value="ECO:0007669"/>
    <property type="project" value="UniProtKB-KW"/>
</dbReference>
<keyword evidence="3" id="KW-0238">DNA-binding</keyword>
<evidence type="ECO:0000259" key="5">
    <source>
        <dbReference type="Pfam" id="PF01272"/>
    </source>
</evidence>
<sequence>MDGHQEIIRFIDWYGRDRKVNDLSPSLVEGYAREFSLRGAEAQKRLTPVKEFLVFLRKMEWIEINLAVHLRASRARRTLSGRQTAAANGRSGPRLSEEGYNRLIAELDKYKVEKVKADSEVKEAMAGKDFRENAPLDAAKERQGFVAAKIRELETEVASAQILSGEAQANAGKRVVVGSSITIKDVSSGKRINYTLVDKREADASSGKISTVSPVGQALLDRTVGDTVNITVPKGALSYLIEKIGA</sequence>
<reference evidence="7" key="1">
    <citation type="submission" date="2023-03" db="EMBL/GenBank/DDBJ databases">
        <authorList>
            <person name="Steffen K."/>
            <person name="Cardenas P."/>
        </authorList>
    </citation>
    <scope>NUCLEOTIDE SEQUENCE</scope>
</reference>
<dbReference type="InterPro" id="IPR036805">
    <property type="entry name" value="Tscrpt_elong_fac_GreA/B_N_sf"/>
</dbReference>
<dbReference type="Proteomes" id="UP001174909">
    <property type="component" value="Unassembled WGS sequence"/>
</dbReference>
<evidence type="ECO:0000256" key="2">
    <source>
        <dbReference type="ARBA" id="ARBA00023015"/>
    </source>
</evidence>
<dbReference type="InterPro" id="IPR022691">
    <property type="entry name" value="Tscrpt_elong_fac_GreA/B_N"/>
</dbReference>
<dbReference type="Pfam" id="PF01272">
    <property type="entry name" value="GreA_GreB"/>
    <property type="match status" value="1"/>
</dbReference>
<comment type="similarity">
    <text evidence="1">Belongs to the GreA/GreB family.</text>
</comment>
<protein>
    <submittedName>
        <fullName evidence="7">Transcription elongation factor GreA</fullName>
    </submittedName>
</protein>
<dbReference type="Gene3D" id="1.10.287.180">
    <property type="entry name" value="Transcription elongation factor, GreA/GreB, N-terminal domain"/>
    <property type="match status" value="1"/>
</dbReference>
<keyword evidence="8" id="KW-1185">Reference proteome</keyword>
<dbReference type="InterPro" id="IPR036953">
    <property type="entry name" value="GreA/GreB_C_sf"/>
</dbReference>
<dbReference type="GO" id="GO:0003746">
    <property type="term" value="F:translation elongation factor activity"/>
    <property type="evidence" value="ECO:0007669"/>
    <property type="project" value="UniProtKB-KW"/>
</dbReference>
<dbReference type="InterPro" id="IPR023459">
    <property type="entry name" value="Tscrpt_elong_fac_GreA/B_fam"/>
</dbReference>
<dbReference type="SUPFAM" id="SSF54534">
    <property type="entry name" value="FKBP-like"/>
    <property type="match status" value="1"/>
</dbReference>
<feature type="domain" description="Transcription elongation factor GreA/GreB N-terminal" evidence="6">
    <location>
        <begin position="95"/>
        <end position="162"/>
    </location>
</feature>
<accession>A0AA35S6W5</accession>
<gene>
    <name evidence="7" type="ORF">GBAR_LOCUS13853</name>
</gene>
<feature type="domain" description="Transcription elongation factor GreA/GreB C-terminal" evidence="5">
    <location>
        <begin position="173"/>
        <end position="244"/>
    </location>
</feature>
<comment type="caution">
    <text evidence="7">The sequence shown here is derived from an EMBL/GenBank/DDBJ whole genome shotgun (WGS) entry which is preliminary data.</text>
</comment>
<organism evidence="7 8">
    <name type="scientific">Geodia barretti</name>
    <name type="common">Barrett's horny sponge</name>
    <dbReference type="NCBI Taxonomy" id="519541"/>
    <lineage>
        <taxon>Eukaryota</taxon>
        <taxon>Metazoa</taxon>
        <taxon>Porifera</taxon>
        <taxon>Demospongiae</taxon>
        <taxon>Heteroscleromorpha</taxon>
        <taxon>Tetractinellida</taxon>
        <taxon>Astrophorina</taxon>
        <taxon>Geodiidae</taxon>
        <taxon>Geodia</taxon>
    </lineage>
</organism>
<dbReference type="PROSITE" id="PS00830">
    <property type="entry name" value="GREAB_2"/>
    <property type="match status" value="1"/>
</dbReference>
<dbReference type="GO" id="GO:0070063">
    <property type="term" value="F:RNA polymerase binding"/>
    <property type="evidence" value="ECO:0007669"/>
    <property type="project" value="InterPro"/>
</dbReference>
<name>A0AA35S6W5_GEOBA</name>
<evidence type="ECO:0000313" key="8">
    <source>
        <dbReference type="Proteomes" id="UP001174909"/>
    </source>
</evidence>
<evidence type="ECO:0000256" key="4">
    <source>
        <dbReference type="ARBA" id="ARBA00023163"/>
    </source>
</evidence>
<dbReference type="Gene3D" id="3.10.50.30">
    <property type="entry name" value="Transcription elongation factor, GreA/GreB, C-terminal domain"/>
    <property type="match status" value="1"/>
</dbReference>
<dbReference type="AlphaFoldDB" id="A0AA35S6W5"/>
<evidence type="ECO:0000256" key="3">
    <source>
        <dbReference type="ARBA" id="ARBA00023125"/>
    </source>
</evidence>
<dbReference type="Pfam" id="PF03449">
    <property type="entry name" value="GreA_GreB_N"/>
    <property type="match status" value="1"/>
</dbReference>
<evidence type="ECO:0000256" key="1">
    <source>
        <dbReference type="ARBA" id="ARBA00008213"/>
    </source>
</evidence>
<keyword evidence="4" id="KW-0804">Transcription</keyword>